<evidence type="ECO:0000256" key="1">
    <source>
        <dbReference type="SAM" id="Phobius"/>
    </source>
</evidence>
<evidence type="ECO:0000313" key="3">
    <source>
        <dbReference type="Proteomes" id="UP001164305"/>
    </source>
</evidence>
<organism evidence="2 3">
    <name type="scientific">Brachybacterium huguangmaarense</name>
    <dbReference type="NCBI Taxonomy" id="1652028"/>
    <lineage>
        <taxon>Bacteria</taxon>
        <taxon>Bacillati</taxon>
        <taxon>Actinomycetota</taxon>
        <taxon>Actinomycetes</taxon>
        <taxon>Micrococcales</taxon>
        <taxon>Dermabacteraceae</taxon>
        <taxon>Brachybacterium</taxon>
    </lineage>
</organism>
<proteinExistence type="predicted"/>
<keyword evidence="1" id="KW-0472">Membrane</keyword>
<feature type="transmembrane region" description="Helical" evidence="1">
    <location>
        <begin position="146"/>
        <end position="170"/>
    </location>
</feature>
<dbReference type="RefSeq" id="WP_263594318.1">
    <property type="nucleotide sequence ID" value="NZ_CP107020.1"/>
</dbReference>
<reference evidence="2" key="1">
    <citation type="submission" date="2022-10" db="EMBL/GenBank/DDBJ databases">
        <title>Whole-Genome Sequencing of Brachybacterium huguangmaarense BRM-3, Isolated from Betula schmidtii.</title>
        <authorList>
            <person name="Haam D."/>
        </authorList>
    </citation>
    <scope>NUCLEOTIDE SEQUENCE</scope>
    <source>
        <strain evidence="2">BRM-3</strain>
    </source>
</reference>
<evidence type="ECO:0000313" key="2">
    <source>
        <dbReference type="EMBL" id="UYG17109.1"/>
    </source>
</evidence>
<keyword evidence="1" id="KW-1133">Transmembrane helix</keyword>
<name>A0ABY6G2B6_9MICO</name>
<protein>
    <submittedName>
        <fullName evidence="2">Uncharacterized protein</fullName>
    </submittedName>
</protein>
<dbReference type="Proteomes" id="UP001164305">
    <property type="component" value="Chromosome"/>
</dbReference>
<dbReference type="EMBL" id="CP107020">
    <property type="protein sequence ID" value="UYG17109.1"/>
    <property type="molecule type" value="Genomic_DNA"/>
</dbReference>
<feature type="transmembrane region" description="Helical" evidence="1">
    <location>
        <begin position="118"/>
        <end position="134"/>
    </location>
</feature>
<sequence>MAESSSIGARLQRFLTDRTAFAAVLFTVVLAFVHLMSLSAWDPLTAKAILDHVDVPGFLVNLAVVCLPELTAVALLSLLLASTADGHGEQPGFSRTQGIVFGAVLAVVYVVLVPLSTVALSVVAGLVVVGVVLVRRRRGDLTGRSVAALALLLSAGATLVAAAVVTSPWLPSETITSHEEDAVYTAYVVAEERREFVLLHDRPRVVSMVQIDETSRQLCTQPSPWSRSALQLLVPPRYPACT</sequence>
<feature type="transmembrane region" description="Helical" evidence="1">
    <location>
        <begin position="93"/>
        <end position="112"/>
    </location>
</feature>
<keyword evidence="3" id="KW-1185">Reference proteome</keyword>
<feature type="transmembrane region" description="Helical" evidence="1">
    <location>
        <begin position="20"/>
        <end position="38"/>
    </location>
</feature>
<accession>A0ABY6G2B6</accession>
<feature type="transmembrane region" description="Helical" evidence="1">
    <location>
        <begin position="58"/>
        <end position="81"/>
    </location>
</feature>
<gene>
    <name evidence="2" type="ORF">BRM3_01345</name>
</gene>
<keyword evidence="1" id="KW-0812">Transmembrane</keyword>